<name>A0A383BXF5_9ZZZZ</name>
<evidence type="ECO:0000313" key="1">
    <source>
        <dbReference type="EMBL" id="SVE24493.1"/>
    </source>
</evidence>
<accession>A0A383BXF5</accession>
<dbReference type="AlphaFoldDB" id="A0A383BXF5"/>
<dbReference type="Gene3D" id="3.30.70.1520">
    <property type="entry name" value="Heterotetrameric sarcosine oxidase"/>
    <property type="match status" value="1"/>
</dbReference>
<proteinExistence type="predicted"/>
<organism evidence="1">
    <name type="scientific">marine metagenome</name>
    <dbReference type="NCBI Taxonomy" id="408172"/>
    <lineage>
        <taxon>unclassified sequences</taxon>
        <taxon>metagenomes</taxon>
        <taxon>ecological metagenomes</taxon>
    </lineage>
</organism>
<gene>
    <name evidence="1" type="ORF">METZ01_LOCUS477347</name>
</gene>
<dbReference type="EMBL" id="UINC01203985">
    <property type="protein sequence ID" value="SVE24493.1"/>
    <property type="molecule type" value="Genomic_DNA"/>
</dbReference>
<feature type="non-terminal residue" evidence="1">
    <location>
        <position position="58"/>
    </location>
</feature>
<reference evidence="1" key="1">
    <citation type="submission" date="2018-05" db="EMBL/GenBank/DDBJ databases">
        <authorList>
            <person name="Lanie J.A."/>
            <person name="Ng W.-L."/>
            <person name="Kazmierczak K.M."/>
            <person name="Andrzejewski T.M."/>
            <person name="Davidsen T.M."/>
            <person name="Wayne K.J."/>
            <person name="Tettelin H."/>
            <person name="Glass J.I."/>
            <person name="Rusch D."/>
            <person name="Podicherti R."/>
            <person name="Tsui H.-C.T."/>
            <person name="Winkler M.E."/>
        </authorList>
    </citation>
    <scope>NUCLEOTIDE SEQUENCE</scope>
</reference>
<protein>
    <submittedName>
        <fullName evidence="1">Uncharacterized protein</fullName>
    </submittedName>
</protein>
<sequence length="58" mass="6553">MKEKTPIAKINLRGDLENKDFTSKAGKILGMILPKESCTTSTKEKITCMWLGPNEWLL</sequence>